<dbReference type="InterPro" id="IPR045443">
    <property type="entry name" value="DUF6504"/>
</dbReference>
<dbReference type="EMBL" id="WVHK01000007">
    <property type="protein sequence ID" value="MXV18664.1"/>
    <property type="molecule type" value="Genomic_DNA"/>
</dbReference>
<proteinExistence type="predicted"/>
<evidence type="ECO:0000313" key="2">
    <source>
        <dbReference type="EMBL" id="MXV18664.1"/>
    </source>
</evidence>
<dbReference type="Proteomes" id="UP000430519">
    <property type="component" value="Unassembled WGS sequence"/>
</dbReference>
<gene>
    <name evidence="2" type="ORF">GLX28_03300</name>
</gene>
<sequence>MKAYGQALQVETCGDRPARLIWRGCTYPVAAVLDEWRFGGRWWLGERPRSCFLVQAGALTAELHREDGPEGRWWLARLVD</sequence>
<keyword evidence="3" id="KW-1185">Reference proteome</keyword>
<protein>
    <recommendedName>
        <fullName evidence="1">DUF6504 domain-containing protein</fullName>
    </recommendedName>
</protein>
<dbReference type="AlphaFoldDB" id="A0A6I4YFR7"/>
<name>A0A6I4YFR7_9DEIO</name>
<reference evidence="2 3" key="1">
    <citation type="submission" date="2019-11" db="EMBL/GenBank/DDBJ databases">
        <title>Genome sequence of Deinococcus xianganensis Y35, AI-2 producing algicidal bacterium, isolated from lake water.</title>
        <authorList>
            <person name="Li Y."/>
        </authorList>
    </citation>
    <scope>NUCLEOTIDE SEQUENCE [LARGE SCALE GENOMIC DNA]</scope>
    <source>
        <strain evidence="2 3">Y35</strain>
    </source>
</reference>
<organism evidence="2 3">
    <name type="scientific">Deinococcus xianganensis</name>
    <dbReference type="NCBI Taxonomy" id="1507289"/>
    <lineage>
        <taxon>Bacteria</taxon>
        <taxon>Thermotogati</taxon>
        <taxon>Deinococcota</taxon>
        <taxon>Deinococci</taxon>
        <taxon>Deinococcales</taxon>
        <taxon>Deinococcaceae</taxon>
        <taxon>Deinococcus</taxon>
    </lineage>
</organism>
<accession>A0A6I4YFR7</accession>
<dbReference type="RefSeq" id="WP_160976722.1">
    <property type="nucleotide sequence ID" value="NZ_WVHK01000007.1"/>
</dbReference>
<dbReference type="Pfam" id="PF20114">
    <property type="entry name" value="DUF6504"/>
    <property type="match status" value="1"/>
</dbReference>
<comment type="caution">
    <text evidence="2">The sequence shown here is derived from an EMBL/GenBank/DDBJ whole genome shotgun (WGS) entry which is preliminary data.</text>
</comment>
<evidence type="ECO:0000259" key="1">
    <source>
        <dbReference type="Pfam" id="PF20114"/>
    </source>
</evidence>
<feature type="domain" description="DUF6504" evidence="1">
    <location>
        <begin position="14"/>
        <end position="79"/>
    </location>
</feature>
<evidence type="ECO:0000313" key="3">
    <source>
        <dbReference type="Proteomes" id="UP000430519"/>
    </source>
</evidence>